<evidence type="ECO:0000256" key="4">
    <source>
        <dbReference type="PROSITE-ProRule" id="PRU00335"/>
    </source>
</evidence>
<feature type="DNA-binding region" description="H-T-H motif" evidence="4">
    <location>
        <begin position="42"/>
        <end position="61"/>
    </location>
</feature>
<dbReference type="Gene3D" id="1.10.357.10">
    <property type="entry name" value="Tetracycline Repressor, domain 2"/>
    <property type="match status" value="1"/>
</dbReference>
<accession>A0A7M3T529</accession>
<keyword evidence="3" id="KW-0804">Transcription</keyword>
<dbReference type="GO" id="GO:0000976">
    <property type="term" value="F:transcription cis-regulatory region binding"/>
    <property type="evidence" value="ECO:0007669"/>
    <property type="project" value="TreeGrafter"/>
</dbReference>
<keyword evidence="2 4" id="KW-0238">DNA-binding</keyword>
<evidence type="ECO:0000313" key="6">
    <source>
        <dbReference type="EMBL" id="QHB98889.1"/>
    </source>
</evidence>
<evidence type="ECO:0000256" key="1">
    <source>
        <dbReference type="ARBA" id="ARBA00023015"/>
    </source>
</evidence>
<protein>
    <submittedName>
        <fullName evidence="6">TetR family transcriptional regulator</fullName>
    </submittedName>
</protein>
<keyword evidence="1" id="KW-0805">Transcription regulation</keyword>
<evidence type="ECO:0000256" key="3">
    <source>
        <dbReference type="ARBA" id="ARBA00023163"/>
    </source>
</evidence>
<dbReference type="OrthoDB" id="3213419at2"/>
<reference evidence="6 7" key="1">
    <citation type="journal article" date="2018" name="Int. J. Syst. Evol. Microbiol.">
        <title>Epidermidibacterium keratini gen. nov., sp. nov., a member of the family Sporichthyaceae, isolated from keratin epidermis.</title>
        <authorList>
            <person name="Lee D.G."/>
            <person name="Trujillo M.E."/>
            <person name="Kang S."/>
            <person name="Nam J.J."/>
            <person name="Kim Y.J."/>
        </authorList>
    </citation>
    <scope>NUCLEOTIDE SEQUENCE [LARGE SCALE GENOMIC DNA]</scope>
    <source>
        <strain evidence="6 7">EPI-7</strain>
    </source>
</reference>
<dbReference type="PANTHER" id="PTHR30055:SF234">
    <property type="entry name" value="HTH-TYPE TRANSCRIPTIONAL REGULATOR BETI"/>
    <property type="match status" value="1"/>
</dbReference>
<dbReference type="InterPro" id="IPR050109">
    <property type="entry name" value="HTH-type_TetR-like_transc_reg"/>
</dbReference>
<dbReference type="PRINTS" id="PR00455">
    <property type="entry name" value="HTHTETR"/>
</dbReference>
<keyword evidence="7" id="KW-1185">Reference proteome</keyword>
<dbReference type="RefSeq" id="WP_159541830.1">
    <property type="nucleotide sequence ID" value="NZ_CP047156.1"/>
</dbReference>
<dbReference type="SUPFAM" id="SSF46689">
    <property type="entry name" value="Homeodomain-like"/>
    <property type="match status" value="1"/>
</dbReference>
<dbReference type="PANTHER" id="PTHR30055">
    <property type="entry name" value="HTH-TYPE TRANSCRIPTIONAL REGULATOR RUTR"/>
    <property type="match status" value="1"/>
</dbReference>
<proteinExistence type="predicted"/>
<evidence type="ECO:0000313" key="7">
    <source>
        <dbReference type="Proteomes" id="UP000463857"/>
    </source>
</evidence>
<dbReference type="EMBL" id="CP047156">
    <property type="protein sequence ID" value="QHB98889.1"/>
    <property type="molecule type" value="Genomic_DNA"/>
</dbReference>
<name>A0A7M3T529_9ACTN</name>
<dbReference type="Pfam" id="PF00440">
    <property type="entry name" value="TetR_N"/>
    <property type="match status" value="1"/>
</dbReference>
<dbReference type="InterPro" id="IPR009057">
    <property type="entry name" value="Homeodomain-like_sf"/>
</dbReference>
<evidence type="ECO:0000259" key="5">
    <source>
        <dbReference type="PROSITE" id="PS50977"/>
    </source>
</evidence>
<dbReference type="AlphaFoldDB" id="A0A7M3T529"/>
<sequence length="203" mass="22470">MEGTFTVPEMDGGSADRVAVTRRSLLRAAREVFVVHGYYRATVTEIVERSGTSTGSLYNRFGGKENLFLELHREHTQALWQAARVAMEDANRDGADDPLRAFIAGVRSILSWSWTERDLVLLFFASGPPGFDALSVDGERQWVDENVELLRLTDVYRGWELAAAITGVVVTAAKRIARSADADDATDVADYFLGLIERLATLD</sequence>
<gene>
    <name evidence="6" type="ORF">EK0264_00280</name>
</gene>
<organism evidence="6 7">
    <name type="scientific">Epidermidibacterium keratini</name>
    <dbReference type="NCBI Taxonomy" id="1891644"/>
    <lineage>
        <taxon>Bacteria</taxon>
        <taxon>Bacillati</taxon>
        <taxon>Actinomycetota</taxon>
        <taxon>Actinomycetes</taxon>
        <taxon>Sporichthyales</taxon>
        <taxon>Sporichthyaceae</taxon>
        <taxon>Epidermidibacterium</taxon>
    </lineage>
</organism>
<dbReference type="Proteomes" id="UP000463857">
    <property type="component" value="Chromosome"/>
</dbReference>
<feature type="domain" description="HTH tetR-type" evidence="5">
    <location>
        <begin position="19"/>
        <end position="79"/>
    </location>
</feature>
<dbReference type="PROSITE" id="PS50977">
    <property type="entry name" value="HTH_TETR_2"/>
    <property type="match status" value="1"/>
</dbReference>
<dbReference type="KEGG" id="eke:EK0264_00280"/>
<dbReference type="GO" id="GO:0003700">
    <property type="term" value="F:DNA-binding transcription factor activity"/>
    <property type="evidence" value="ECO:0007669"/>
    <property type="project" value="TreeGrafter"/>
</dbReference>
<dbReference type="InterPro" id="IPR001647">
    <property type="entry name" value="HTH_TetR"/>
</dbReference>
<evidence type="ECO:0000256" key="2">
    <source>
        <dbReference type="ARBA" id="ARBA00023125"/>
    </source>
</evidence>
<dbReference type="InParanoid" id="A0A7M3T529"/>